<dbReference type="Proteomes" id="UP000199045">
    <property type="component" value="Unassembled WGS sequence"/>
</dbReference>
<accession>A0A1G7ULK1</accession>
<evidence type="ECO:0000313" key="2">
    <source>
        <dbReference type="Proteomes" id="UP000199045"/>
    </source>
</evidence>
<dbReference type="STRING" id="104663.SAMN04488121_104425"/>
<organism evidence="1 2">
    <name type="scientific">Chitinophaga filiformis</name>
    <name type="common">Myxococcus filiformis</name>
    <name type="synonym">Flexibacter filiformis</name>
    <dbReference type="NCBI Taxonomy" id="104663"/>
    <lineage>
        <taxon>Bacteria</taxon>
        <taxon>Pseudomonadati</taxon>
        <taxon>Bacteroidota</taxon>
        <taxon>Chitinophagia</taxon>
        <taxon>Chitinophagales</taxon>
        <taxon>Chitinophagaceae</taxon>
        <taxon>Chitinophaga</taxon>
    </lineage>
</organism>
<name>A0A1G7ULK1_CHIFI</name>
<protein>
    <submittedName>
        <fullName evidence="1">Uncharacterized protein</fullName>
    </submittedName>
</protein>
<reference evidence="1 2" key="1">
    <citation type="submission" date="2016-10" db="EMBL/GenBank/DDBJ databases">
        <authorList>
            <person name="de Groot N.N."/>
        </authorList>
    </citation>
    <scope>NUCLEOTIDE SEQUENCE [LARGE SCALE GENOMIC DNA]</scope>
    <source>
        <strain evidence="1 2">DSM 527</strain>
    </source>
</reference>
<sequence length="138" mass="16214">MKTKLYAMARDLDFYSLYQKPLFMEKPGEMTTLSRVMQKLHDKGLDHELKMSDHGRMQNIEKQKIYNPEELKIIKTYRFEGESDPADMSVLYLIEDQDGEIGYVLDAYGAYSTHEESGFDEFLQKIPVEDREDQLIFA</sequence>
<proteinExistence type="predicted"/>
<dbReference type="AlphaFoldDB" id="A0A1G7ULK1"/>
<gene>
    <name evidence="1" type="ORF">SAMN04488121_104425</name>
</gene>
<dbReference type="EMBL" id="FNBN01000004">
    <property type="protein sequence ID" value="SDG48373.1"/>
    <property type="molecule type" value="Genomic_DNA"/>
</dbReference>
<evidence type="ECO:0000313" key="1">
    <source>
        <dbReference type="EMBL" id="SDG48373.1"/>
    </source>
</evidence>